<comment type="caution">
    <text evidence="2">The sequence shown here is derived from an EMBL/GenBank/DDBJ whole genome shotgun (WGS) entry which is preliminary data.</text>
</comment>
<evidence type="ECO:0000313" key="2">
    <source>
        <dbReference type="EMBL" id="ETR66417.1"/>
    </source>
</evidence>
<feature type="compositionally biased region" description="Polar residues" evidence="1">
    <location>
        <begin position="1"/>
        <end position="18"/>
    </location>
</feature>
<reference evidence="3" key="1">
    <citation type="submission" date="2012-11" db="EMBL/GenBank/DDBJ databases">
        <authorList>
            <person name="Lucero-Rivera Y.E."/>
            <person name="Tovar-Ramirez D."/>
        </authorList>
    </citation>
    <scope>NUCLEOTIDE SEQUENCE [LARGE SCALE GENOMIC DNA]</scope>
    <source>
        <strain evidence="3">Araruama</strain>
    </source>
</reference>
<evidence type="ECO:0000313" key="3">
    <source>
        <dbReference type="Proteomes" id="UP000189670"/>
    </source>
</evidence>
<dbReference type="Proteomes" id="UP000189670">
    <property type="component" value="Unassembled WGS sequence"/>
</dbReference>
<feature type="region of interest" description="Disordered" evidence="1">
    <location>
        <begin position="1"/>
        <end position="22"/>
    </location>
</feature>
<protein>
    <submittedName>
        <fullName evidence="2">Uncharacterized protein</fullName>
    </submittedName>
</protein>
<organism evidence="2 3">
    <name type="scientific">Candidatus Magnetoglobus multicellularis str. Araruama</name>
    <dbReference type="NCBI Taxonomy" id="890399"/>
    <lineage>
        <taxon>Bacteria</taxon>
        <taxon>Pseudomonadati</taxon>
        <taxon>Thermodesulfobacteriota</taxon>
        <taxon>Desulfobacteria</taxon>
        <taxon>Desulfobacterales</taxon>
        <taxon>Desulfobacteraceae</taxon>
        <taxon>Candidatus Magnetoglobus</taxon>
    </lineage>
</organism>
<accession>A0A1V1NUZ0</accession>
<evidence type="ECO:0000256" key="1">
    <source>
        <dbReference type="SAM" id="MobiDB-lite"/>
    </source>
</evidence>
<sequence>VWGWGENSSGQIGDNMNTNRDHPVQVLGSQNGVLDVGTYLPETISMNEDEIKYVTFSLSDAQGGTFTLTTTSNGIPPVESFYFTCDQAQGETITVSLSANESILLTLCLTPSPDQYGTDEVSVIVTGDIEGTVTETADIAIANQGDTPSLNIAYAWSEMDSQVTEHLRDIAYVDTNHAYVGGDADTLLQWVDNTWIYMEHSYAGVIKGIWAVDPYAIYLVGDDNFRIEYNGVTWMEAGFVTGNYDIYDVWGAGWTLFTVGESGDILTRNPNWSRMTSNTFEQLNGIYGNSDDDIYAVGNWGTIMHYTAAMWSSMTITTSENLNSVWCDESTALIVGENGAIFQYAGGLWNPMTASTSEHLNGIWGSASDNVYAVGNNGVILHYDGIQWTSIDSLVTDNLLAIDGTADGNLMVCGENGTILHYGPVNHVAGMNAASDPFVLTITDIDQVEMTVTVTFSNTDLLTDTCFQIEGTQGAEYTYNNLTDNPTPLELVITPLTGVSGESLITLTVTDAFGLTVVKKFT</sequence>
<proteinExistence type="predicted"/>
<gene>
    <name evidence="2" type="ORF">OMM_12822</name>
</gene>
<name>A0A1V1NUZ0_9BACT</name>
<feature type="non-terminal residue" evidence="2">
    <location>
        <position position="1"/>
    </location>
</feature>
<dbReference type="AlphaFoldDB" id="A0A1V1NUZ0"/>
<feature type="non-terminal residue" evidence="2">
    <location>
        <position position="522"/>
    </location>
</feature>
<dbReference type="EMBL" id="ATBP01001999">
    <property type="protein sequence ID" value="ETR66417.1"/>
    <property type="molecule type" value="Genomic_DNA"/>
</dbReference>
<dbReference type="InterPro" id="IPR000408">
    <property type="entry name" value="Reg_chr_condens"/>
</dbReference>
<dbReference type="PROSITE" id="PS50012">
    <property type="entry name" value="RCC1_3"/>
    <property type="match status" value="1"/>
</dbReference>